<dbReference type="Proteomes" id="UP000838412">
    <property type="component" value="Chromosome 4"/>
</dbReference>
<comment type="caution">
    <text evidence="1">Lacks conserved residue(s) required for the propagation of feature annotation.</text>
</comment>
<keyword evidence="7" id="KW-1185">Reference proteome</keyword>
<proteinExistence type="predicted"/>
<evidence type="ECO:0000256" key="1">
    <source>
        <dbReference type="PROSITE-ProRule" id="PRU01005"/>
    </source>
</evidence>
<dbReference type="PANTHER" id="PTHR24020:SF84">
    <property type="entry name" value="VWFA DOMAIN-CONTAINING PROTEIN"/>
    <property type="match status" value="1"/>
</dbReference>
<feature type="disulfide bond" evidence="1">
    <location>
        <begin position="157"/>
        <end position="191"/>
    </location>
</feature>
<dbReference type="PANTHER" id="PTHR24020">
    <property type="entry name" value="COLLAGEN ALPHA"/>
    <property type="match status" value="1"/>
</dbReference>
<name>A0A8J9ZY96_BRALA</name>
<feature type="domain" description="ShKT" evidence="5">
    <location>
        <begin position="157"/>
        <end position="191"/>
    </location>
</feature>
<evidence type="ECO:0000259" key="4">
    <source>
        <dbReference type="PROSITE" id="PS50234"/>
    </source>
</evidence>
<keyword evidence="3" id="KW-0732">Signal</keyword>
<evidence type="ECO:0000313" key="6">
    <source>
        <dbReference type="EMBL" id="CAH1264183.1"/>
    </source>
</evidence>
<feature type="chain" id="PRO_5035425777" evidence="3">
    <location>
        <begin position="28"/>
        <end position="287"/>
    </location>
</feature>
<dbReference type="InterPro" id="IPR003582">
    <property type="entry name" value="ShKT_dom"/>
</dbReference>
<dbReference type="PRINTS" id="PR00453">
    <property type="entry name" value="VWFADOMAIN"/>
</dbReference>
<evidence type="ECO:0000256" key="3">
    <source>
        <dbReference type="SAM" id="SignalP"/>
    </source>
</evidence>
<protein>
    <submittedName>
        <fullName evidence="6">COL6A3 protein</fullName>
    </submittedName>
</protein>
<reference evidence="6" key="1">
    <citation type="submission" date="2022-01" db="EMBL/GenBank/DDBJ databases">
        <authorList>
            <person name="Braso-Vives M."/>
        </authorList>
    </citation>
    <scope>NUCLEOTIDE SEQUENCE</scope>
</reference>
<feature type="coiled-coil region" evidence="2">
    <location>
        <begin position="46"/>
        <end position="80"/>
    </location>
</feature>
<accession>A0A8J9ZY96</accession>
<dbReference type="PROSITE" id="PS51670">
    <property type="entry name" value="SHKT"/>
    <property type="match status" value="1"/>
</dbReference>
<dbReference type="SUPFAM" id="SSF53300">
    <property type="entry name" value="vWA-like"/>
    <property type="match status" value="1"/>
</dbReference>
<keyword evidence="1" id="KW-1015">Disulfide bond</keyword>
<dbReference type="InterPro" id="IPR036465">
    <property type="entry name" value="vWFA_dom_sf"/>
</dbReference>
<organism evidence="6 7">
    <name type="scientific">Branchiostoma lanceolatum</name>
    <name type="common">Common lancelet</name>
    <name type="synonym">Amphioxus lanceolatum</name>
    <dbReference type="NCBI Taxonomy" id="7740"/>
    <lineage>
        <taxon>Eukaryota</taxon>
        <taxon>Metazoa</taxon>
        <taxon>Chordata</taxon>
        <taxon>Cephalochordata</taxon>
        <taxon>Leptocardii</taxon>
        <taxon>Amphioxiformes</taxon>
        <taxon>Branchiostomatidae</taxon>
        <taxon>Branchiostoma</taxon>
    </lineage>
</organism>
<dbReference type="InterPro" id="IPR050525">
    <property type="entry name" value="ECM_Assembly_Org"/>
</dbReference>
<dbReference type="SMART" id="SM00254">
    <property type="entry name" value="ShKT"/>
    <property type="match status" value="3"/>
</dbReference>
<evidence type="ECO:0000256" key="2">
    <source>
        <dbReference type="SAM" id="Coils"/>
    </source>
</evidence>
<dbReference type="AlphaFoldDB" id="A0A8J9ZY96"/>
<dbReference type="Pfam" id="PF01549">
    <property type="entry name" value="ShK"/>
    <property type="match status" value="2"/>
</dbReference>
<keyword evidence="2" id="KW-0175">Coiled coil</keyword>
<dbReference type="Gene3D" id="3.40.50.410">
    <property type="entry name" value="von Willebrand factor, type A domain"/>
    <property type="match status" value="1"/>
</dbReference>
<dbReference type="InterPro" id="IPR002035">
    <property type="entry name" value="VWF_A"/>
</dbReference>
<evidence type="ECO:0000313" key="7">
    <source>
        <dbReference type="Proteomes" id="UP000838412"/>
    </source>
</evidence>
<feature type="signal peptide" evidence="3">
    <location>
        <begin position="1"/>
        <end position="27"/>
    </location>
</feature>
<gene>
    <name evidence="6" type="primary">COL6A3</name>
    <name evidence="6" type="ORF">BLAG_LOCUS18631</name>
</gene>
<feature type="domain" description="VWFA" evidence="4">
    <location>
        <begin position="222"/>
        <end position="287"/>
    </location>
</feature>
<dbReference type="OrthoDB" id="5920234at2759"/>
<dbReference type="PROSITE" id="PS50234">
    <property type="entry name" value="VWFA"/>
    <property type="match status" value="1"/>
</dbReference>
<dbReference type="Pfam" id="PF00092">
    <property type="entry name" value="VWA"/>
    <property type="match status" value="1"/>
</dbReference>
<evidence type="ECO:0000259" key="5">
    <source>
        <dbReference type="PROSITE" id="PS51670"/>
    </source>
</evidence>
<dbReference type="EMBL" id="OV696689">
    <property type="protein sequence ID" value="CAH1264183.1"/>
    <property type="molecule type" value="Genomic_DNA"/>
</dbReference>
<sequence length="287" mass="32407">MSTFPARSCSVLLIIFFIKLGSDGVSSMETYQAGEMGPDVEQTPLDKLEEDVISDLKTELDELEMEASSLYNMQKKYQELDSQGQCTNKHQSCIAWSCRDECHKNPAYMRRQCTWSCGACGPQHSCVDKKKDCDYWMKRGECYKNPASCMACSKGSCKDRHHHCSYWACIGECQRNPRYMLINCRDSCNVCHKDNNKPVVAGQNCPQPQIKVPQPTCNEKVDIIVLMDGSASVMARNFPDVRNFVLSLAGGFTMPAAQMGVYQYAHNVQREIGLNQFKTREDLLEGI</sequence>